<dbReference type="SUPFAM" id="SSF48726">
    <property type="entry name" value="Immunoglobulin"/>
    <property type="match status" value="3"/>
</dbReference>
<feature type="transmembrane region" description="Helical" evidence="5">
    <location>
        <begin position="309"/>
        <end position="331"/>
    </location>
</feature>
<dbReference type="AlphaFoldDB" id="A0AAW0NQ09"/>
<dbReference type="InterPro" id="IPR013783">
    <property type="entry name" value="Ig-like_fold"/>
</dbReference>
<comment type="caution">
    <text evidence="8">The sequence shown here is derived from an EMBL/GenBank/DDBJ whole genome shotgun (WGS) entry which is preliminary data.</text>
</comment>
<dbReference type="InterPro" id="IPR003599">
    <property type="entry name" value="Ig_sub"/>
</dbReference>
<gene>
    <name evidence="8" type="ORF">WMY93_015247</name>
</gene>
<feature type="chain" id="PRO_5043519437" description="Ig-like domain-containing protein" evidence="6">
    <location>
        <begin position="22"/>
        <end position="371"/>
    </location>
</feature>
<keyword evidence="5" id="KW-0812">Transmembrane</keyword>
<dbReference type="Gene3D" id="2.60.40.10">
    <property type="entry name" value="Immunoglobulins"/>
    <property type="match status" value="3"/>
</dbReference>
<dbReference type="SMART" id="SM00409">
    <property type="entry name" value="IG"/>
    <property type="match status" value="3"/>
</dbReference>
<evidence type="ECO:0000256" key="1">
    <source>
        <dbReference type="ARBA" id="ARBA00022729"/>
    </source>
</evidence>
<dbReference type="InterPro" id="IPR036179">
    <property type="entry name" value="Ig-like_dom_sf"/>
</dbReference>
<dbReference type="InterPro" id="IPR013151">
    <property type="entry name" value="Immunoglobulin_dom"/>
</dbReference>
<keyword evidence="4" id="KW-0393">Immunoglobulin domain</keyword>
<evidence type="ECO:0000259" key="7">
    <source>
        <dbReference type="PROSITE" id="PS50835"/>
    </source>
</evidence>
<evidence type="ECO:0000256" key="3">
    <source>
        <dbReference type="ARBA" id="ARBA00023180"/>
    </source>
</evidence>
<evidence type="ECO:0000256" key="2">
    <source>
        <dbReference type="ARBA" id="ARBA00023157"/>
    </source>
</evidence>
<keyword evidence="2" id="KW-1015">Disulfide bond</keyword>
<evidence type="ECO:0000313" key="9">
    <source>
        <dbReference type="Proteomes" id="UP001460270"/>
    </source>
</evidence>
<sequence>MALVQPQTVIVFCVLLGVSSGLTPDVELVKSPGETALFALSSASFTAVSWATSNTTIISVSPEGNITNPEYQDRITLFSNGTLELRNVTVQDNGEYWANVTSTGGSENITLFLLSVYEPVSEVNITVNASTSNLIEFRTSVSLTCSASGSSLQYNWYNQSHSLSTNTSVLFISSLKRYDNGPFKCEAFNPISSAVSRDIYLNASYGPDNVSVEPVPSAESYLEGEKITLYCRHSSRPTPRFRWFLDGTEQFLALGSQLPLTLTPGHSGNYSCMAFNALTMIYAWSPPVTISVKAAPVEPTTNSGLSAGAIAGITIGSLAAVAATVGLFVCIKKKLLPRKSIPQVQSELNSTFVLPRDLQRDLQTWRQLLRW</sequence>
<keyword evidence="5" id="KW-1133">Transmembrane helix</keyword>
<dbReference type="InterPro" id="IPR052598">
    <property type="entry name" value="IgSF_CEA-related"/>
</dbReference>
<dbReference type="InterPro" id="IPR007110">
    <property type="entry name" value="Ig-like_dom"/>
</dbReference>
<dbReference type="Pfam" id="PF13927">
    <property type="entry name" value="Ig_3"/>
    <property type="match status" value="2"/>
</dbReference>
<keyword evidence="9" id="KW-1185">Reference proteome</keyword>
<dbReference type="Proteomes" id="UP001460270">
    <property type="component" value="Unassembled WGS sequence"/>
</dbReference>
<accession>A0AAW0NQ09</accession>
<dbReference type="InterPro" id="IPR003598">
    <property type="entry name" value="Ig_sub2"/>
</dbReference>
<evidence type="ECO:0000256" key="5">
    <source>
        <dbReference type="SAM" id="Phobius"/>
    </source>
</evidence>
<feature type="domain" description="Ig-like" evidence="7">
    <location>
        <begin position="119"/>
        <end position="196"/>
    </location>
</feature>
<feature type="domain" description="Ig-like" evidence="7">
    <location>
        <begin position="207"/>
        <end position="291"/>
    </location>
</feature>
<dbReference type="EMBL" id="JBBPFD010000011">
    <property type="protein sequence ID" value="KAK7906635.1"/>
    <property type="molecule type" value="Genomic_DNA"/>
</dbReference>
<feature type="signal peptide" evidence="6">
    <location>
        <begin position="1"/>
        <end position="21"/>
    </location>
</feature>
<keyword evidence="1 6" id="KW-0732">Signal</keyword>
<dbReference type="SMART" id="SM00408">
    <property type="entry name" value="IGc2"/>
    <property type="match status" value="2"/>
</dbReference>
<dbReference type="PANTHER" id="PTHR44337:SF20">
    <property type="entry name" value="CARCINOEMBRYONIC ANTIGEN-RELATED CELL ADHESION MOLECULE 5-RELATED"/>
    <property type="match status" value="1"/>
</dbReference>
<name>A0AAW0NQ09_9GOBI</name>
<dbReference type="PANTHER" id="PTHR44337">
    <property type="entry name" value="CARCINOEMBRYONIC ANTIGEN-RELATED CELL ADHESION MOLECULE 8"/>
    <property type="match status" value="1"/>
</dbReference>
<reference evidence="9" key="1">
    <citation type="submission" date="2024-04" db="EMBL/GenBank/DDBJ databases">
        <title>Salinicola lusitanus LLJ914,a marine bacterium isolated from the Okinawa Trough.</title>
        <authorList>
            <person name="Li J."/>
        </authorList>
    </citation>
    <scope>NUCLEOTIDE SEQUENCE [LARGE SCALE GENOMIC DNA]</scope>
</reference>
<keyword evidence="5" id="KW-0472">Membrane</keyword>
<evidence type="ECO:0000313" key="8">
    <source>
        <dbReference type="EMBL" id="KAK7906635.1"/>
    </source>
</evidence>
<evidence type="ECO:0000256" key="6">
    <source>
        <dbReference type="SAM" id="SignalP"/>
    </source>
</evidence>
<organism evidence="8 9">
    <name type="scientific">Mugilogobius chulae</name>
    <name type="common">yellowstripe goby</name>
    <dbReference type="NCBI Taxonomy" id="88201"/>
    <lineage>
        <taxon>Eukaryota</taxon>
        <taxon>Metazoa</taxon>
        <taxon>Chordata</taxon>
        <taxon>Craniata</taxon>
        <taxon>Vertebrata</taxon>
        <taxon>Euteleostomi</taxon>
        <taxon>Actinopterygii</taxon>
        <taxon>Neopterygii</taxon>
        <taxon>Teleostei</taxon>
        <taxon>Neoteleostei</taxon>
        <taxon>Acanthomorphata</taxon>
        <taxon>Gobiaria</taxon>
        <taxon>Gobiiformes</taxon>
        <taxon>Gobioidei</taxon>
        <taxon>Gobiidae</taxon>
        <taxon>Gobionellinae</taxon>
        <taxon>Mugilogobius</taxon>
    </lineage>
</organism>
<keyword evidence="3" id="KW-0325">Glycoprotein</keyword>
<proteinExistence type="predicted"/>
<dbReference type="PROSITE" id="PS50835">
    <property type="entry name" value="IG_LIKE"/>
    <property type="match status" value="2"/>
</dbReference>
<dbReference type="Pfam" id="PF00047">
    <property type="entry name" value="ig"/>
    <property type="match status" value="1"/>
</dbReference>
<evidence type="ECO:0000256" key="4">
    <source>
        <dbReference type="ARBA" id="ARBA00023319"/>
    </source>
</evidence>
<protein>
    <recommendedName>
        <fullName evidence="7">Ig-like domain-containing protein</fullName>
    </recommendedName>
</protein>